<dbReference type="SUPFAM" id="SSF89550">
    <property type="entry name" value="PHP domain-like"/>
    <property type="match status" value="1"/>
</dbReference>
<feature type="compositionally biased region" description="Low complexity" evidence="1">
    <location>
        <begin position="168"/>
        <end position="178"/>
    </location>
</feature>
<dbReference type="Pfam" id="PF02811">
    <property type="entry name" value="PHP"/>
    <property type="match status" value="1"/>
</dbReference>
<gene>
    <name evidence="3" type="ORF">A7J57_00790</name>
</gene>
<evidence type="ECO:0000313" key="4">
    <source>
        <dbReference type="Proteomes" id="UP000077098"/>
    </source>
</evidence>
<dbReference type="PANTHER" id="PTHR32294:SF4">
    <property type="entry name" value="ERROR-PRONE DNA POLYMERASE"/>
    <property type="match status" value="1"/>
</dbReference>
<dbReference type="GO" id="GO:0008408">
    <property type="term" value="F:3'-5' exonuclease activity"/>
    <property type="evidence" value="ECO:0007669"/>
    <property type="project" value="InterPro"/>
</dbReference>
<reference evidence="3 4" key="1">
    <citation type="submission" date="2016-05" db="EMBL/GenBank/DDBJ databases">
        <authorList>
            <person name="Lavstsen T."/>
            <person name="Jespersen J.S."/>
        </authorList>
    </citation>
    <scope>NUCLEOTIDE SEQUENCE [LARGE SCALE GENOMIC DNA]</scope>
    <source>
        <strain evidence="3 4">KCJ1736</strain>
    </source>
</reference>
<evidence type="ECO:0000313" key="3">
    <source>
        <dbReference type="EMBL" id="OAE49183.1"/>
    </source>
</evidence>
<feature type="region of interest" description="Disordered" evidence="1">
    <location>
        <begin position="91"/>
        <end position="112"/>
    </location>
</feature>
<dbReference type="Proteomes" id="UP000077098">
    <property type="component" value="Unassembled WGS sequence"/>
</dbReference>
<dbReference type="InterPro" id="IPR004805">
    <property type="entry name" value="DnaE2/DnaE/PolC"/>
</dbReference>
<organism evidence="3 4">
    <name type="scientific">Agrobacterium tumefaciens</name>
    <dbReference type="NCBI Taxonomy" id="358"/>
    <lineage>
        <taxon>Bacteria</taxon>
        <taxon>Pseudomonadati</taxon>
        <taxon>Pseudomonadota</taxon>
        <taxon>Alphaproteobacteria</taxon>
        <taxon>Hyphomicrobiales</taxon>
        <taxon>Rhizobiaceae</taxon>
        <taxon>Rhizobium/Agrobacterium group</taxon>
        <taxon>Agrobacterium</taxon>
        <taxon>Agrobacterium tumefaciens complex</taxon>
    </lineage>
</organism>
<dbReference type="Gene3D" id="3.20.20.140">
    <property type="entry name" value="Metal-dependent hydrolases"/>
    <property type="match status" value="1"/>
</dbReference>
<dbReference type="AlphaFoldDB" id="A0A176XGU5"/>
<proteinExistence type="predicted"/>
<feature type="region of interest" description="Disordered" evidence="1">
    <location>
        <begin position="166"/>
        <end position="187"/>
    </location>
</feature>
<dbReference type="PANTHER" id="PTHR32294">
    <property type="entry name" value="DNA POLYMERASE III SUBUNIT ALPHA"/>
    <property type="match status" value="1"/>
</dbReference>
<evidence type="ECO:0000259" key="2">
    <source>
        <dbReference type="SMART" id="SM00481"/>
    </source>
</evidence>
<dbReference type="InterPro" id="IPR016195">
    <property type="entry name" value="Pol/histidinol_Pase-like"/>
</dbReference>
<evidence type="ECO:0000256" key="1">
    <source>
        <dbReference type="SAM" id="MobiDB-lite"/>
    </source>
</evidence>
<dbReference type="GO" id="GO:0006260">
    <property type="term" value="P:DNA replication"/>
    <property type="evidence" value="ECO:0007669"/>
    <property type="project" value="InterPro"/>
</dbReference>
<protein>
    <recommendedName>
        <fullName evidence="2">Polymerase/histidinol phosphatase N-terminal domain-containing protein</fullName>
    </recommendedName>
</protein>
<name>A0A176XGU5_AGRTU</name>
<feature type="compositionally biased region" description="Low complexity" evidence="1">
    <location>
        <begin position="100"/>
        <end position="109"/>
    </location>
</feature>
<feature type="domain" description="Polymerase/histidinol phosphatase N-terminal" evidence="2">
    <location>
        <begin position="4"/>
        <end position="71"/>
    </location>
</feature>
<dbReference type="InterPro" id="IPR003141">
    <property type="entry name" value="Pol/His_phosphatase_N"/>
</dbReference>
<sequence>MKYAELQITTHFSFLRGASSADELFARAAELGIEAVGVVDRNSLAGIVRAWEAAKTTGVRLVVGCRLDLADGMSILVYAPLIVHCRANRENEGRRGGGRQRQTASRGGTSRNCERRERCAAFDYETGLLGLSTVGLSRSRPSDKSTLAGLKRGRFTWLIEKDTADVPGRSTGGTLTTGSEDRPQNLGHLNIAPVISRQS</sequence>
<comment type="caution">
    <text evidence="3">The sequence shown here is derived from an EMBL/GenBank/DDBJ whole genome shotgun (WGS) entry which is preliminary data.</text>
</comment>
<dbReference type="EMBL" id="LXPS01000003">
    <property type="protein sequence ID" value="OAE49183.1"/>
    <property type="molecule type" value="Genomic_DNA"/>
</dbReference>
<accession>A0A176XGU5</accession>
<dbReference type="SMART" id="SM00481">
    <property type="entry name" value="POLIIIAc"/>
    <property type="match status" value="1"/>
</dbReference>
<dbReference type="InterPro" id="IPR004013">
    <property type="entry name" value="PHP_dom"/>
</dbReference>